<comment type="similarity">
    <text evidence="1">Belongs to the short-chain dehydrogenases/reductases (SDR) family.</text>
</comment>
<organism evidence="5">
    <name type="scientific">Bionectria ochroleuca</name>
    <name type="common">Gliocladium roseum</name>
    <dbReference type="NCBI Taxonomy" id="29856"/>
    <lineage>
        <taxon>Eukaryota</taxon>
        <taxon>Fungi</taxon>
        <taxon>Dikarya</taxon>
        <taxon>Ascomycota</taxon>
        <taxon>Pezizomycotina</taxon>
        <taxon>Sordariomycetes</taxon>
        <taxon>Hypocreomycetidae</taxon>
        <taxon>Hypocreales</taxon>
        <taxon>Bionectriaceae</taxon>
        <taxon>Clonostachys</taxon>
    </lineage>
</organism>
<dbReference type="EMBL" id="CDPU01000049">
    <property type="protein sequence ID" value="CEO55115.1"/>
    <property type="molecule type" value="Genomic_DNA"/>
</dbReference>
<dbReference type="PRINTS" id="PR00081">
    <property type="entry name" value="GDHRDH"/>
</dbReference>
<dbReference type="SMART" id="SM00822">
    <property type="entry name" value="PKS_KR"/>
    <property type="match status" value="1"/>
</dbReference>
<keyword evidence="3" id="KW-0560">Oxidoreductase</keyword>
<dbReference type="InterPro" id="IPR036291">
    <property type="entry name" value="NAD(P)-bd_dom_sf"/>
</dbReference>
<dbReference type="AlphaFoldDB" id="A0A0B7KJS5"/>
<name>A0A0B7KJS5_BIOOC</name>
<dbReference type="PANTHER" id="PTHR43008:SF8">
    <property type="entry name" value="BENZIL REDUCTASE ((S)-BENZOIN FORMING) IRC24"/>
    <property type="match status" value="1"/>
</dbReference>
<feature type="domain" description="Ketoreductase" evidence="4">
    <location>
        <begin position="9"/>
        <end position="187"/>
    </location>
</feature>
<evidence type="ECO:0000256" key="3">
    <source>
        <dbReference type="ARBA" id="ARBA00023002"/>
    </source>
</evidence>
<sequence>MSGQVMTSKVVIVTGASKGIGAAIVAWLLGQSHKVVVTARSEAPLQALKKSHPGQVEYLAGDITDLSMPGKLVELAVKSFGKLNGLVINHSLLQINKLGSVSLEEVKRVYDVNVFSGISLINAALDELRNTKGSLVWVSSGAANMSLAAWGTYASSKAAVNAILAHYAVEEPDVSSIAINPGIVDTDMQATIRDQGKASMYQAEHENFVAVFEAGGLLKPEQPGSVIAKLAVKPTKELSGRFLSWDSPELAAFQ</sequence>
<evidence type="ECO:0000256" key="1">
    <source>
        <dbReference type="ARBA" id="ARBA00006484"/>
    </source>
</evidence>
<dbReference type="GO" id="GO:0050664">
    <property type="term" value="F:oxidoreductase activity, acting on NAD(P)H, oxygen as acceptor"/>
    <property type="evidence" value="ECO:0007669"/>
    <property type="project" value="TreeGrafter"/>
</dbReference>
<dbReference type="SUPFAM" id="SSF51735">
    <property type="entry name" value="NAD(P)-binding Rossmann-fold domains"/>
    <property type="match status" value="1"/>
</dbReference>
<keyword evidence="2" id="KW-0521">NADP</keyword>
<proteinExistence type="inferred from homology"/>
<dbReference type="FunFam" id="3.40.50.720:FF:000281">
    <property type="entry name" value="Uncharacterized oxidoreductase YIR035C"/>
    <property type="match status" value="1"/>
</dbReference>
<gene>
    <name evidence="5" type="ORF">BN869_000011173_1</name>
</gene>
<dbReference type="PROSITE" id="PS00061">
    <property type="entry name" value="ADH_SHORT"/>
    <property type="match status" value="1"/>
</dbReference>
<dbReference type="InterPro" id="IPR020904">
    <property type="entry name" value="Sc_DH/Rdtase_CS"/>
</dbReference>
<dbReference type="PANTHER" id="PTHR43008">
    <property type="entry name" value="BENZIL REDUCTASE"/>
    <property type="match status" value="1"/>
</dbReference>
<evidence type="ECO:0000259" key="4">
    <source>
        <dbReference type="SMART" id="SM00822"/>
    </source>
</evidence>
<dbReference type="Gene3D" id="3.40.50.720">
    <property type="entry name" value="NAD(P)-binding Rossmann-like Domain"/>
    <property type="match status" value="1"/>
</dbReference>
<dbReference type="Pfam" id="PF00106">
    <property type="entry name" value="adh_short"/>
    <property type="match status" value="1"/>
</dbReference>
<evidence type="ECO:0000256" key="2">
    <source>
        <dbReference type="ARBA" id="ARBA00022857"/>
    </source>
</evidence>
<accession>A0A0B7KJS5</accession>
<dbReference type="InterPro" id="IPR057326">
    <property type="entry name" value="KR_dom"/>
</dbReference>
<evidence type="ECO:0000313" key="5">
    <source>
        <dbReference type="EMBL" id="CEO55115.1"/>
    </source>
</evidence>
<protein>
    <recommendedName>
        <fullName evidence="4">Ketoreductase domain-containing protein</fullName>
    </recommendedName>
</protein>
<reference evidence="5" key="1">
    <citation type="submission" date="2015-01" db="EMBL/GenBank/DDBJ databases">
        <authorList>
            <person name="Durling Mikael"/>
        </authorList>
    </citation>
    <scope>NUCLEOTIDE SEQUENCE</scope>
</reference>
<dbReference type="InterPro" id="IPR002347">
    <property type="entry name" value="SDR_fam"/>
</dbReference>